<feature type="transmembrane region" description="Helical" evidence="1">
    <location>
        <begin position="42"/>
        <end position="61"/>
    </location>
</feature>
<keyword evidence="1" id="KW-1133">Transmembrane helix</keyword>
<keyword evidence="1" id="KW-0812">Transmembrane</keyword>
<dbReference type="InterPro" id="IPR024623">
    <property type="entry name" value="YtxH"/>
</dbReference>
<sequence length="124" mass="13030">MAAVDIRTQPISGGSKLSRKEQFFTVFLQIKPNKGMNKSSKIVLGIIGAAAVGAVIGMLVAPSNGDEMRKKISKAASDFAEDLTKAIAAGREQMSDAKGTILKEAKGLSSDAAARYSRVKESLS</sequence>
<comment type="caution">
    <text evidence="2">The sequence shown here is derived from an EMBL/GenBank/DDBJ whole genome shotgun (WGS) entry which is preliminary data.</text>
</comment>
<reference evidence="2 3" key="1">
    <citation type="submission" date="2021-05" db="EMBL/GenBank/DDBJ databases">
        <title>A Polyphasic approach of four new species of the genus Ohtaekwangia: Ohtaekwangia histidinii sp. nov., Ohtaekwangia cretensis sp. nov., Ohtaekwangia indiensis sp. nov., Ohtaekwangia reichenbachii sp. nov. from diverse environment.</title>
        <authorList>
            <person name="Octaviana S."/>
        </authorList>
    </citation>
    <scope>NUCLEOTIDE SEQUENCE [LARGE SCALE GENOMIC DNA]</scope>
    <source>
        <strain evidence="2 3">PWU5</strain>
    </source>
</reference>
<organism evidence="2 3">
    <name type="scientific">Dawidia cretensis</name>
    <dbReference type="NCBI Taxonomy" id="2782350"/>
    <lineage>
        <taxon>Bacteria</taxon>
        <taxon>Pseudomonadati</taxon>
        <taxon>Bacteroidota</taxon>
        <taxon>Cytophagia</taxon>
        <taxon>Cytophagales</taxon>
        <taxon>Chryseotaleaceae</taxon>
        <taxon>Dawidia</taxon>
    </lineage>
</organism>
<name>A0AAP2E5J5_9BACT</name>
<keyword evidence="1" id="KW-0472">Membrane</keyword>
<dbReference type="EMBL" id="JAHESE010000058">
    <property type="protein sequence ID" value="MBT1712294.1"/>
    <property type="molecule type" value="Genomic_DNA"/>
</dbReference>
<evidence type="ECO:0000313" key="2">
    <source>
        <dbReference type="EMBL" id="MBT1712294.1"/>
    </source>
</evidence>
<evidence type="ECO:0000256" key="1">
    <source>
        <dbReference type="SAM" id="Phobius"/>
    </source>
</evidence>
<dbReference type="AlphaFoldDB" id="A0AAP2E5J5"/>
<dbReference type="Proteomes" id="UP001319080">
    <property type="component" value="Unassembled WGS sequence"/>
</dbReference>
<dbReference type="RefSeq" id="WP_254087858.1">
    <property type="nucleotide sequence ID" value="NZ_JAHESE010000058.1"/>
</dbReference>
<dbReference type="Pfam" id="PF12732">
    <property type="entry name" value="YtxH"/>
    <property type="match status" value="1"/>
</dbReference>
<keyword evidence="3" id="KW-1185">Reference proteome</keyword>
<gene>
    <name evidence="2" type="ORF">KK062_28890</name>
</gene>
<accession>A0AAP2E5J5</accession>
<evidence type="ECO:0000313" key="3">
    <source>
        <dbReference type="Proteomes" id="UP001319080"/>
    </source>
</evidence>
<protein>
    <submittedName>
        <fullName evidence="2">YtxH domain-containing protein</fullName>
    </submittedName>
</protein>
<proteinExistence type="predicted"/>